<comment type="caution">
    <text evidence="1">The sequence shown here is derived from an EMBL/GenBank/DDBJ whole genome shotgun (WGS) entry which is preliminary data.</text>
</comment>
<protein>
    <submittedName>
        <fullName evidence="1">Uncharacterized protein</fullName>
    </submittedName>
</protein>
<dbReference type="Proteomes" id="UP000033881">
    <property type="component" value="Unassembled WGS sequence"/>
</dbReference>
<sequence length="234" mass="27571">MDLVEFVEIDSLEREMEFEEMEITKLILARQGLAHLVSYRTLDDATQDFLSKFEKDESLANSAKWSKKYGQRLIGYLGYLGMTWHDFLGSLGIETARDSWKKTDIEVNSLDEAAIVFQKYLRRTGQNIIQEYFWQKPKLKQVYQFVVEQMEWIDFVHQFGGIPPVRLRRWIRDSWTEDDMIDKATEIIKKNGRIPSAAGVGGLKTIDYQLFLAINERYSSWKKFVENVLHMEYS</sequence>
<evidence type="ECO:0000313" key="1">
    <source>
        <dbReference type="EMBL" id="KKR00572.1"/>
    </source>
</evidence>
<proteinExistence type="predicted"/>
<dbReference type="EMBL" id="LBWB01000011">
    <property type="protein sequence ID" value="KKR00572.1"/>
    <property type="molecule type" value="Genomic_DNA"/>
</dbReference>
<accession>A0A0G0QFR0</accession>
<evidence type="ECO:0000313" key="2">
    <source>
        <dbReference type="Proteomes" id="UP000033881"/>
    </source>
</evidence>
<reference evidence="1 2" key="1">
    <citation type="journal article" date="2015" name="Nature">
        <title>rRNA introns, odd ribosomes, and small enigmatic genomes across a large radiation of phyla.</title>
        <authorList>
            <person name="Brown C.T."/>
            <person name="Hug L.A."/>
            <person name="Thomas B.C."/>
            <person name="Sharon I."/>
            <person name="Castelle C.J."/>
            <person name="Singh A."/>
            <person name="Wilkins M.J."/>
            <person name="Williams K.H."/>
            <person name="Banfield J.F."/>
        </authorList>
    </citation>
    <scope>NUCLEOTIDE SEQUENCE [LARGE SCALE GENOMIC DNA]</scope>
</reference>
<name>A0A0G0QFR0_9BACT</name>
<organism evidence="1 2">
    <name type="scientific">Candidatus Woesebacteria bacterium GW2011_GWB1_39_12</name>
    <dbReference type="NCBI Taxonomy" id="1618574"/>
    <lineage>
        <taxon>Bacteria</taxon>
        <taxon>Candidatus Woeseibacteriota</taxon>
    </lineage>
</organism>
<dbReference type="AlphaFoldDB" id="A0A0G0QFR0"/>
<gene>
    <name evidence="1" type="ORF">UT24_C0011G0025</name>
</gene>
<dbReference type="STRING" id="1618574.UT24_C0011G0025"/>